<dbReference type="InterPro" id="IPR036328">
    <property type="entry name" value="MliC_sf"/>
</dbReference>
<dbReference type="PROSITE" id="PS51257">
    <property type="entry name" value="PROKAR_LIPOPROTEIN"/>
    <property type="match status" value="1"/>
</dbReference>
<evidence type="ECO:0000259" key="5">
    <source>
        <dbReference type="Pfam" id="PF09864"/>
    </source>
</evidence>
<dbReference type="RefSeq" id="WP_169404599.1">
    <property type="nucleotide sequence ID" value="NZ_JAADJU010000010.1"/>
</dbReference>
<comment type="caution">
    <text evidence="6">The sequence shown here is derived from an EMBL/GenBank/DDBJ whole genome shotgun (WGS) entry which is preliminary data.</text>
</comment>
<gene>
    <name evidence="6" type="ORF">GW590_18150</name>
</gene>
<evidence type="ECO:0000313" key="6">
    <source>
        <dbReference type="EMBL" id="NMP28785.1"/>
    </source>
</evidence>
<dbReference type="EMBL" id="JAADJU010000010">
    <property type="protein sequence ID" value="NMP28785.1"/>
    <property type="molecule type" value="Genomic_DNA"/>
</dbReference>
<dbReference type="Gene3D" id="2.40.128.200">
    <property type="match status" value="1"/>
</dbReference>
<keyword evidence="2" id="KW-0472">Membrane</keyword>
<dbReference type="InterPro" id="IPR018660">
    <property type="entry name" value="MliC"/>
</dbReference>
<keyword evidence="7" id="KW-1185">Reference proteome</keyword>
<evidence type="ECO:0000256" key="4">
    <source>
        <dbReference type="ARBA" id="ARBA00023288"/>
    </source>
</evidence>
<reference evidence="6 7" key="1">
    <citation type="submission" date="2020-01" db="EMBL/GenBank/DDBJ databases">
        <authorList>
            <person name="Lee S.D."/>
        </authorList>
    </citation>
    <scope>NUCLEOTIDE SEQUENCE [LARGE SCALE GENOMIC DNA]</scope>
    <source>
        <strain evidence="6 7">SAP-1</strain>
    </source>
</reference>
<protein>
    <submittedName>
        <fullName evidence="6">Lysozyme inhibitor</fullName>
    </submittedName>
</protein>
<proteinExistence type="predicted"/>
<keyword evidence="4" id="KW-0449">Lipoprotein</keyword>
<keyword evidence="3" id="KW-0564">Palmitate</keyword>
<dbReference type="SUPFAM" id="SSF141488">
    <property type="entry name" value="YdhA-like"/>
    <property type="match status" value="1"/>
</dbReference>
<feature type="domain" description="C-type lysozyme inhibitor" evidence="5">
    <location>
        <begin position="31"/>
        <end position="93"/>
    </location>
</feature>
<dbReference type="Pfam" id="PF09864">
    <property type="entry name" value="MliC"/>
    <property type="match status" value="1"/>
</dbReference>
<evidence type="ECO:0000256" key="2">
    <source>
        <dbReference type="ARBA" id="ARBA00023136"/>
    </source>
</evidence>
<accession>A0A848MM45</accession>
<dbReference type="Proteomes" id="UP000585363">
    <property type="component" value="Unassembled WGS sequence"/>
</dbReference>
<sequence>MKHVMIVVAGIALAGCSQIAHKPAEPVQLHYQCGTTPLTVTLDKPAQRVDMLLDGVQLHLPQVQAASGTRYSDGHYTFWSKGTTAKVQRGDDVIIDDCQLR</sequence>
<evidence type="ECO:0000313" key="7">
    <source>
        <dbReference type="Proteomes" id="UP000585363"/>
    </source>
</evidence>
<evidence type="ECO:0000256" key="3">
    <source>
        <dbReference type="ARBA" id="ARBA00023139"/>
    </source>
</evidence>
<organism evidence="6 7">
    <name type="scientific">Rouxiella aceris</name>
    <dbReference type="NCBI Taxonomy" id="2703884"/>
    <lineage>
        <taxon>Bacteria</taxon>
        <taxon>Pseudomonadati</taxon>
        <taxon>Pseudomonadota</taxon>
        <taxon>Gammaproteobacteria</taxon>
        <taxon>Enterobacterales</taxon>
        <taxon>Yersiniaceae</taxon>
        <taxon>Rouxiella</taxon>
    </lineage>
</organism>
<evidence type="ECO:0000256" key="1">
    <source>
        <dbReference type="ARBA" id="ARBA00022729"/>
    </source>
</evidence>
<reference evidence="6 7" key="2">
    <citation type="submission" date="2020-06" db="EMBL/GenBank/DDBJ databases">
        <title>Polyphasic characterization of a Rahnella strain isolated from tree sap.</title>
        <authorList>
            <person name="Kim I.S."/>
        </authorList>
    </citation>
    <scope>NUCLEOTIDE SEQUENCE [LARGE SCALE GENOMIC DNA]</scope>
    <source>
        <strain evidence="6 7">SAP-1</strain>
    </source>
</reference>
<name>A0A848MM45_9GAMM</name>
<keyword evidence="1" id="KW-0732">Signal</keyword>
<dbReference type="AlphaFoldDB" id="A0A848MM45"/>